<dbReference type="InterPro" id="IPR001647">
    <property type="entry name" value="HTH_TetR"/>
</dbReference>
<dbReference type="GO" id="GO:0003700">
    <property type="term" value="F:DNA-binding transcription factor activity"/>
    <property type="evidence" value="ECO:0007669"/>
    <property type="project" value="TreeGrafter"/>
</dbReference>
<reference evidence="5 6" key="1">
    <citation type="submission" date="2018-01" db="EMBL/GenBank/DDBJ databases">
        <authorList>
            <person name="Clerissi C."/>
        </authorList>
    </citation>
    <scope>NUCLEOTIDE SEQUENCE [LARGE SCALE GENOMIC DNA]</scope>
    <source>
        <strain evidence="5">Cupriavidus taiwanensis SWF 66322</strain>
        <plasmid evidence="6">cbm2636_mp</plasmid>
    </source>
</reference>
<feature type="region of interest" description="Disordered" evidence="3">
    <location>
        <begin position="1"/>
        <end position="30"/>
    </location>
</feature>
<accession>A0A9Q7XQH4</accession>
<dbReference type="PRINTS" id="PR00455">
    <property type="entry name" value="HTHTETR"/>
</dbReference>
<dbReference type="Gene3D" id="1.10.357.10">
    <property type="entry name" value="Tetracycline Repressor, domain 2"/>
    <property type="match status" value="1"/>
</dbReference>
<feature type="DNA-binding region" description="H-T-H motif" evidence="2">
    <location>
        <begin position="51"/>
        <end position="70"/>
    </location>
</feature>
<evidence type="ECO:0000256" key="3">
    <source>
        <dbReference type="SAM" id="MobiDB-lite"/>
    </source>
</evidence>
<name>A0A9Q7XQH4_9BURK</name>
<dbReference type="AlphaFoldDB" id="A0A9Q7XQH4"/>
<proteinExistence type="predicted"/>
<organism evidence="5 6">
    <name type="scientific">Cupriavidus taiwanensis</name>
    <dbReference type="NCBI Taxonomy" id="164546"/>
    <lineage>
        <taxon>Bacteria</taxon>
        <taxon>Pseudomonadati</taxon>
        <taxon>Pseudomonadota</taxon>
        <taxon>Betaproteobacteria</taxon>
        <taxon>Burkholderiales</taxon>
        <taxon>Burkholderiaceae</taxon>
        <taxon>Cupriavidus</taxon>
    </lineage>
</organism>
<keyword evidence="5" id="KW-0614">Plasmid</keyword>
<evidence type="ECO:0000256" key="2">
    <source>
        <dbReference type="PROSITE-ProRule" id="PRU00335"/>
    </source>
</evidence>
<dbReference type="PANTHER" id="PTHR30055:SF226">
    <property type="entry name" value="HTH-TYPE TRANSCRIPTIONAL REGULATOR PKSA"/>
    <property type="match status" value="1"/>
</dbReference>
<geneLocation type="plasmid" evidence="6">
    <name>cbm2636_mp</name>
</geneLocation>
<sequence length="216" mass="23588">MKDTVRPRGARTSKSAKANDDAGKETPSGMRERILDAAVTIVIEQGTARATTLEVQRRAGVSRGALLHHFPTHASLLSATVEGLVRRNEEAVLASLAKLEGTRDVVERAIRVLAIASVQPSYLAELELWAVSRTDPELRATLAEAERRARKDSERVMKSLFDASDSSPMQASVMAMTIEFLRGLALSGVLRGSPVRRQQLIGHWIQATKLLLETTP</sequence>
<dbReference type="Proteomes" id="UP000254259">
    <property type="component" value="Plasmid CBM2636_mp"/>
</dbReference>
<dbReference type="GO" id="GO:0000976">
    <property type="term" value="F:transcription cis-regulatory region binding"/>
    <property type="evidence" value="ECO:0007669"/>
    <property type="project" value="TreeGrafter"/>
</dbReference>
<feature type="compositionally biased region" description="Basic and acidic residues" evidence="3">
    <location>
        <begin position="17"/>
        <end position="30"/>
    </location>
</feature>
<feature type="domain" description="HTH tetR-type" evidence="4">
    <location>
        <begin position="28"/>
        <end position="88"/>
    </location>
</feature>
<evidence type="ECO:0000259" key="4">
    <source>
        <dbReference type="PROSITE" id="PS50977"/>
    </source>
</evidence>
<dbReference type="SUPFAM" id="SSF46689">
    <property type="entry name" value="Homeodomain-like"/>
    <property type="match status" value="1"/>
</dbReference>
<dbReference type="Pfam" id="PF00440">
    <property type="entry name" value="TetR_N"/>
    <property type="match status" value="1"/>
</dbReference>
<dbReference type="InterPro" id="IPR009057">
    <property type="entry name" value="Homeodomain-like_sf"/>
</dbReference>
<dbReference type="PROSITE" id="PS50977">
    <property type="entry name" value="HTH_TETR_2"/>
    <property type="match status" value="1"/>
</dbReference>
<evidence type="ECO:0000313" key="5">
    <source>
        <dbReference type="EMBL" id="SPD66908.1"/>
    </source>
</evidence>
<dbReference type="PANTHER" id="PTHR30055">
    <property type="entry name" value="HTH-TYPE TRANSCRIPTIONAL REGULATOR RUTR"/>
    <property type="match status" value="1"/>
</dbReference>
<evidence type="ECO:0000256" key="1">
    <source>
        <dbReference type="ARBA" id="ARBA00023125"/>
    </source>
</evidence>
<evidence type="ECO:0000313" key="6">
    <source>
        <dbReference type="Proteomes" id="UP000254259"/>
    </source>
</evidence>
<dbReference type="EMBL" id="LT984814">
    <property type="protein sequence ID" value="SPD66908.1"/>
    <property type="molecule type" value="Genomic_DNA"/>
</dbReference>
<protein>
    <submittedName>
        <fullName evidence="5">TetR family transcriptional regulator</fullName>
    </submittedName>
</protein>
<dbReference type="RefSeq" id="WP_240991309.1">
    <property type="nucleotide sequence ID" value="NZ_LT984814.1"/>
</dbReference>
<dbReference type="InterPro" id="IPR050109">
    <property type="entry name" value="HTH-type_TetR-like_transc_reg"/>
</dbReference>
<gene>
    <name evidence="5" type="ORF">CBM2636_MP10544</name>
</gene>
<keyword evidence="1 2" id="KW-0238">DNA-binding</keyword>